<dbReference type="SUPFAM" id="SSF49319">
    <property type="entry name" value="Actinoxanthin-like"/>
    <property type="match status" value="1"/>
</dbReference>
<feature type="signal peptide" evidence="7">
    <location>
        <begin position="1"/>
        <end position="25"/>
    </location>
</feature>
<keyword evidence="6" id="KW-1133">Transmembrane helix</keyword>
<keyword evidence="6" id="KW-0472">Membrane</keyword>
<keyword evidence="4" id="KW-0238">DNA-binding</keyword>
<evidence type="ECO:0000256" key="1">
    <source>
        <dbReference type="ARBA" id="ARBA00010648"/>
    </source>
</evidence>
<keyword evidence="6" id="KW-0812">Transmembrane</keyword>
<protein>
    <submittedName>
        <fullName evidence="8">Neocarzinostatin family protein</fullName>
    </submittedName>
</protein>
<proteinExistence type="inferred from homology"/>
<keyword evidence="2" id="KW-0929">Antimicrobial</keyword>
<dbReference type="STRING" id="1210063.GCA_001612665_00815"/>
<evidence type="ECO:0000313" key="8">
    <source>
        <dbReference type="EMBL" id="TCJ97118.1"/>
    </source>
</evidence>
<feature type="chain" id="PRO_5020954941" evidence="7">
    <location>
        <begin position="26"/>
        <end position="192"/>
    </location>
</feature>
<evidence type="ECO:0000256" key="6">
    <source>
        <dbReference type="SAM" id="Phobius"/>
    </source>
</evidence>
<dbReference type="EMBL" id="SMFR01000002">
    <property type="protein sequence ID" value="TCJ97118.1"/>
    <property type="molecule type" value="Genomic_DNA"/>
</dbReference>
<reference evidence="8 9" key="1">
    <citation type="submission" date="2019-03" db="EMBL/GenBank/DDBJ databases">
        <title>Genomic Encyclopedia of Type Strains, Phase IV (KMG-IV): sequencing the most valuable type-strain genomes for metagenomic binning, comparative biology and taxonomic classification.</title>
        <authorList>
            <person name="Goeker M."/>
        </authorList>
    </citation>
    <scope>NUCLEOTIDE SEQUENCE [LARGE SCALE GENOMIC DNA]</scope>
    <source>
        <strain evidence="8 9">DSM 44684</strain>
    </source>
</reference>
<dbReference type="InterPro" id="IPR027273">
    <property type="entry name" value="Neocarzinostatin-like"/>
</dbReference>
<dbReference type="Gene3D" id="2.60.40.230">
    <property type="entry name" value="Neocarzinostatin-like"/>
    <property type="match status" value="1"/>
</dbReference>
<feature type="transmembrane region" description="Helical" evidence="6">
    <location>
        <begin position="168"/>
        <end position="188"/>
    </location>
</feature>
<comment type="caution">
    <text evidence="8">The sequence shown here is derived from an EMBL/GenBank/DDBJ whole genome shotgun (WGS) entry which is preliminary data.</text>
</comment>
<evidence type="ECO:0000256" key="4">
    <source>
        <dbReference type="ARBA" id="ARBA00023125"/>
    </source>
</evidence>
<comment type="similarity">
    <text evidence="1">Belongs to the neocarzinostatin family.</text>
</comment>
<keyword evidence="7" id="KW-0732">Signal</keyword>
<sequence length="192" mass="19104">MIRTVLTATAAAAVLATIAAPPALAAPGATVEVSASSGVSELQRITVNGSGFQPGLSAVAVGLCKQNFVSGIKDCDLEGGATFVNIGADGTFPTVTLTARARFNAIDCATQQCVIAAAPLPGAEPPAVRAANSAEVAVTFAGSALSPRSTPVPGSTVATERDIQGPSIVLWGITAALLLLVAAVTLIGRRRL</sequence>
<evidence type="ECO:0000256" key="7">
    <source>
        <dbReference type="SAM" id="SignalP"/>
    </source>
</evidence>
<keyword evidence="3" id="KW-0044">Antibiotic</keyword>
<evidence type="ECO:0000256" key="2">
    <source>
        <dbReference type="ARBA" id="ARBA00022529"/>
    </source>
</evidence>
<dbReference type="GO" id="GO:0003677">
    <property type="term" value="F:DNA binding"/>
    <property type="evidence" value="ECO:0007669"/>
    <property type="project" value="UniProtKB-KW"/>
</dbReference>
<dbReference type="Proteomes" id="UP000294856">
    <property type="component" value="Unassembled WGS sequence"/>
</dbReference>
<dbReference type="Pfam" id="PF00960">
    <property type="entry name" value="Neocarzinostat"/>
    <property type="match status" value="1"/>
</dbReference>
<dbReference type="InterPro" id="IPR047704">
    <property type="entry name" value="GPS-CTERM"/>
</dbReference>
<gene>
    <name evidence="8" type="ORF">DFR71_3154</name>
</gene>
<evidence type="ECO:0000256" key="3">
    <source>
        <dbReference type="ARBA" id="ARBA00023022"/>
    </source>
</evidence>
<dbReference type="RefSeq" id="WP_067446042.1">
    <property type="nucleotide sequence ID" value="NZ_SMFR01000002.1"/>
</dbReference>
<dbReference type="GO" id="GO:0042742">
    <property type="term" value="P:defense response to bacterium"/>
    <property type="evidence" value="ECO:0007669"/>
    <property type="project" value="UniProtKB-KW"/>
</dbReference>
<organism evidence="8 9">
    <name type="scientific">Nocardia alba</name>
    <dbReference type="NCBI Taxonomy" id="225051"/>
    <lineage>
        <taxon>Bacteria</taxon>
        <taxon>Bacillati</taxon>
        <taxon>Actinomycetota</taxon>
        <taxon>Actinomycetes</taxon>
        <taxon>Mycobacteriales</taxon>
        <taxon>Nocardiaceae</taxon>
        <taxon>Nocardia</taxon>
    </lineage>
</organism>
<dbReference type="AlphaFoldDB" id="A0A4R1FWP0"/>
<accession>A0A4R1FWP0</accession>
<keyword evidence="5" id="KW-1015">Disulfide bond</keyword>
<keyword evidence="9" id="KW-1185">Reference proteome</keyword>
<evidence type="ECO:0000256" key="5">
    <source>
        <dbReference type="ARBA" id="ARBA00023157"/>
    </source>
</evidence>
<dbReference type="InterPro" id="IPR002186">
    <property type="entry name" value="Neocarzinostatin_fam"/>
</dbReference>
<evidence type="ECO:0000313" key="9">
    <source>
        <dbReference type="Proteomes" id="UP000294856"/>
    </source>
</evidence>
<dbReference type="NCBIfam" id="NF040681">
    <property type="entry name" value="GPS-CTERM"/>
    <property type="match status" value="1"/>
</dbReference>
<name>A0A4R1FWP0_9NOCA</name>